<dbReference type="InterPro" id="IPR050194">
    <property type="entry name" value="Glycosyltransferase_grp1"/>
</dbReference>
<dbReference type="EMBL" id="CAJVCE010000013">
    <property type="protein sequence ID" value="CAG7649107.1"/>
    <property type="molecule type" value="Genomic_DNA"/>
</dbReference>
<name>A0ABM8VLY6_9BACL</name>
<dbReference type="PANTHER" id="PTHR45947">
    <property type="entry name" value="SULFOQUINOVOSYL TRANSFERASE SQD2"/>
    <property type="match status" value="1"/>
</dbReference>
<reference evidence="2 3" key="1">
    <citation type="submission" date="2021-06" db="EMBL/GenBank/DDBJ databases">
        <authorList>
            <person name="Criscuolo A."/>
        </authorList>
    </citation>
    <scope>NUCLEOTIDE SEQUENCE [LARGE SCALE GENOMIC DNA]</scope>
    <source>
        <strain evidence="3">CIP 111802</strain>
    </source>
</reference>
<gene>
    <name evidence="2" type="ORF">PAECIP111802_04405</name>
</gene>
<dbReference type="Proteomes" id="UP000730618">
    <property type="component" value="Unassembled WGS sequence"/>
</dbReference>
<proteinExistence type="predicted"/>
<organism evidence="2 3">
    <name type="scientific">Paenibacillus allorhizosphaerae</name>
    <dbReference type="NCBI Taxonomy" id="2849866"/>
    <lineage>
        <taxon>Bacteria</taxon>
        <taxon>Bacillati</taxon>
        <taxon>Bacillota</taxon>
        <taxon>Bacilli</taxon>
        <taxon>Bacillales</taxon>
        <taxon>Paenibacillaceae</taxon>
        <taxon>Paenibacillus</taxon>
    </lineage>
</organism>
<accession>A0ABM8VLY6</accession>
<evidence type="ECO:0000313" key="3">
    <source>
        <dbReference type="Proteomes" id="UP000730618"/>
    </source>
</evidence>
<keyword evidence="3" id="KW-1185">Reference proteome</keyword>
<dbReference type="RefSeq" id="WP_218100696.1">
    <property type="nucleotide sequence ID" value="NZ_CAJVCE010000013.1"/>
</dbReference>
<evidence type="ECO:0000259" key="1">
    <source>
        <dbReference type="Pfam" id="PF00534"/>
    </source>
</evidence>
<evidence type="ECO:0000313" key="2">
    <source>
        <dbReference type="EMBL" id="CAG7649107.1"/>
    </source>
</evidence>
<dbReference type="Pfam" id="PF00534">
    <property type="entry name" value="Glycos_transf_1"/>
    <property type="match status" value="1"/>
</dbReference>
<dbReference type="CDD" id="cd03801">
    <property type="entry name" value="GT4_PimA-like"/>
    <property type="match status" value="1"/>
</dbReference>
<feature type="domain" description="Glycosyl transferase family 1" evidence="1">
    <location>
        <begin position="206"/>
        <end position="274"/>
    </location>
</feature>
<dbReference type="PANTHER" id="PTHR45947:SF3">
    <property type="entry name" value="SULFOQUINOVOSYL TRANSFERASE SQD2"/>
    <property type="match status" value="1"/>
</dbReference>
<sequence>MKVLHLPYGGQMVTLCSALREIGVEAASCHYYKSNFNFKPDLCLHLQQVPPTKHVMIRTEFFNRAVQEFDVFHFHFGQTFLPDHSDLEYLKKMGKKVVVQHRGSDVRRLSIARQYGNPYVQVKYPDEKAIVSELRKLSAFIDHAIVADHELLPYVREFYKQIHIIRQAIDLRRFEPSYPSAAAKAPLIVHAPSHSFIKGTQFVREAVRKLEKRGYAAKLQILHRVSHEEAVQIYKRSDMIIDQLRIGSFGIFSLEGMALGKPVVCYIRDGLLDTYPKELPIINANPDNLYDQLKRLVGHPERLPELGLQGRAYVEMHHDSLKIAKQLAELYRQL</sequence>
<comment type="caution">
    <text evidence="2">The sequence shown here is derived from an EMBL/GenBank/DDBJ whole genome shotgun (WGS) entry which is preliminary data.</text>
</comment>
<dbReference type="InterPro" id="IPR001296">
    <property type="entry name" value="Glyco_trans_1"/>
</dbReference>
<protein>
    <recommendedName>
        <fullName evidence="1">Glycosyl transferase family 1 domain-containing protein</fullName>
    </recommendedName>
</protein>